<comment type="caution">
    <text evidence="1">The sequence shown here is derived from an EMBL/GenBank/DDBJ whole genome shotgun (WGS) entry which is preliminary data.</text>
</comment>
<evidence type="ECO:0000313" key="1">
    <source>
        <dbReference type="EMBL" id="GAG78290.1"/>
    </source>
</evidence>
<accession>X1A7V1</accession>
<protein>
    <submittedName>
        <fullName evidence="1">Uncharacterized protein</fullName>
    </submittedName>
</protein>
<sequence>GYGYNHPRVIEKLVYLGLFLHKYKKTSREESIVTKINELNKKYLELNKKYFKLKLKEKKLMGPDKFQLCKEIHDLENDLFSYDNSPLMGIKYILKKEITKDEWGSFIKKIKYCKNIKYKTEHIF</sequence>
<reference evidence="1" key="1">
    <citation type="journal article" date="2014" name="Front. Microbiol.">
        <title>High frequency of phylogenetically diverse reductive dehalogenase-homologous genes in deep subseafloor sedimentary metagenomes.</title>
        <authorList>
            <person name="Kawai M."/>
            <person name="Futagami T."/>
            <person name="Toyoda A."/>
            <person name="Takaki Y."/>
            <person name="Nishi S."/>
            <person name="Hori S."/>
            <person name="Arai W."/>
            <person name="Tsubouchi T."/>
            <person name="Morono Y."/>
            <person name="Uchiyama I."/>
            <person name="Ito T."/>
            <person name="Fujiyama A."/>
            <person name="Inagaki F."/>
            <person name="Takami H."/>
        </authorList>
    </citation>
    <scope>NUCLEOTIDE SEQUENCE</scope>
    <source>
        <strain evidence="1">Expedition CK06-06</strain>
    </source>
</reference>
<gene>
    <name evidence="1" type="ORF">S01H4_27631</name>
</gene>
<organism evidence="1">
    <name type="scientific">marine sediment metagenome</name>
    <dbReference type="NCBI Taxonomy" id="412755"/>
    <lineage>
        <taxon>unclassified sequences</taxon>
        <taxon>metagenomes</taxon>
        <taxon>ecological metagenomes</taxon>
    </lineage>
</organism>
<name>X1A7V1_9ZZZZ</name>
<proteinExistence type="predicted"/>
<feature type="non-terminal residue" evidence="1">
    <location>
        <position position="1"/>
    </location>
</feature>
<dbReference type="EMBL" id="BART01013542">
    <property type="protein sequence ID" value="GAG78290.1"/>
    <property type="molecule type" value="Genomic_DNA"/>
</dbReference>
<dbReference type="AlphaFoldDB" id="X1A7V1"/>